<comment type="caution">
    <text evidence="1">The sequence shown here is derived from an EMBL/GenBank/DDBJ whole genome shotgun (WGS) entry which is preliminary data.</text>
</comment>
<reference evidence="1" key="1">
    <citation type="submission" date="2020-08" db="EMBL/GenBank/DDBJ databases">
        <title>Multicomponent nature underlies the extraordinary mechanical properties of spider dragline silk.</title>
        <authorList>
            <person name="Kono N."/>
            <person name="Nakamura H."/>
            <person name="Mori M."/>
            <person name="Yoshida Y."/>
            <person name="Ohtoshi R."/>
            <person name="Malay A.D."/>
            <person name="Moran D.A.P."/>
            <person name="Tomita M."/>
            <person name="Numata K."/>
            <person name="Arakawa K."/>
        </authorList>
    </citation>
    <scope>NUCLEOTIDE SEQUENCE</scope>
</reference>
<keyword evidence="2" id="KW-1185">Reference proteome</keyword>
<organism evidence="1 2">
    <name type="scientific">Trichonephila inaurata madagascariensis</name>
    <dbReference type="NCBI Taxonomy" id="2747483"/>
    <lineage>
        <taxon>Eukaryota</taxon>
        <taxon>Metazoa</taxon>
        <taxon>Ecdysozoa</taxon>
        <taxon>Arthropoda</taxon>
        <taxon>Chelicerata</taxon>
        <taxon>Arachnida</taxon>
        <taxon>Araneae</taxon>
        <taxon>Araneomorphae</taxon>
        <taxon>Entelegynae</taxon>
        <taxon>Araneoidea</taxon>
        <taxon>Nephilidae</taxon>
        <taxon>Trichonephila</taxon>
        <taxon>Trichonephila inaurata</taxon>
    </lineage>
</organism>
<evidence type="ECO:0000313" key="2">
    <source>
        <dbReference type="Proteomes" id="UP000886998"/>
    </source>
</evidence>
<dbReference type="Proteomes" id="UP000886998">
    <property type="component" value="Unassembled WGS sequence"/>
</dbReference>
<accession>A0A8X6M9X6</accession>
<name>A0A8X6M9X6_9ARAC</name>
<gene>
    <name evidence="1" type="ORF">TNIN_399871</name>
</gene>
<evidence type="ECO:0000313" key="1">
    <source>
        <dbReference type="EMBL" id="GFS35182.1"/>
    </source>
</evidence>
<dbReference type="EMBL" id="BMAV01024673">
    <property type="protein sequence ID" value="GFS35182.1"/>
    <property type="molecule type" value="Genomic_DNA"/>
</dbReference>
<sequence>MVGFGYWMLSNSFSLYFCIVSQRKCGMSVLGKLFRSNWEYSKCFYPYDSRERIKFASICLKLHIELRNFMK</sequence>
<dbReference type="AlphaFoldDB" id="A0A8X6M9X6"/>
<protein>
    <submittedName>
        <fullName evidence="1">Uncharacterized protein</fullName>
    </submittedName>
</protein>
<proteinExistence type="predicted"/>